<gene>
    <name evidence="2" type="ORF">S01H1_12788</name>
</gene>
<name>X0S3U5_9ZZZZ</name>
<keyword evidence="1" id="KW-0472">Membrane</keyword>
<sequence length="252" mass="28910">MRELLFLIMISFVFLLVLPSTYSNIAQSNNVKFDFTLKPSMSSVGNNSEIHTVLNPTARNDTKGHLFHRIVEIIEGAAGGGKKVEAKKVVTVYYDVILILDKLRYKPGEIVGATIIIINKGDDPDRDAILTYYLLDKHNRTYGHSEELFKEVPPTCPNAEYDDFQDVCMHPNGSTSEPLKSEFHRRIALPPDSTVGEWRWYVEYETEIQELVSVHQTFRVDKHSIFALIALIILIVIVISSYRNKERWKRKI</sequence>
<dbReference type="EMBL" id="BARS01006577">
    <property type="protein sequence ID" value="GAF70587.1"/>
    <property type="molecule type" value="Genomic_DNA"/>
</dbReference>
<accession>X0S3U5</accession>
<proteinExistence type="predicted"/>
<reference evidence="2" key="1">
    <citation type="journal article" date="2014" name="Front. Microbiol.">
        <title>High frequency of phylogenetically diverse reductive dehalogenase-homologous genes in deep subseafloor sedimentary metagenomes.</title>
        <authorList>
            <person name="Kawai M."/>
            <person name="Futagami T."/>
            <person name="Toyoda A."/>
            <person name="Takaki Y."/>
            <person name="Nishi S."/>
            <person name="Hori S."/>
            <person name="Arai W."/>
            <person name="Tsubouchi T."/>
            <person name="Morono Y."/>
            <person name="Uchiyama I."/>
            <person name="Ito T."/>
            <person name="Fujiyama A."/>
            <person name="Inagaki F."/>
            <person name="Takami H."/>
        </authorList>
    </citation>
    <scope>NUCLEOTIDE SEQUENCE</scope>
    <source>
        <strain evidence="2">Expedition CK06-06</strain>
    </source>
</reference>
<dbReference type="AlphaFoldDB" id="X0S3U5"/>
<comment type="caution">
    <text evidence="2">The sequence shown here is derived from an EMBL/GenBank/DDBJ whole genome shotgun (WGS) entry which is preliminary data.</text>
</comment>
<keyword evidence="1" id="KW-0812">Transmembrane</keyword>
<keyword evidence="1" id="KW-1133">Transmembrane helix</keyword>
<feature type="transmembrane region" description="Helical" evidence="1">
    <location>
        <begin position="225"/>
        <end position="242"/>
    </location>
</feature>
<organism evidence="2">
    <name type="scientific">marine sediment metagenome</name>
    <dbReference type="NCBI Taxonomy" id="412755"/>
    <lineage>
        <taxon>unclassified sequences</taxon>
        <taxon>metagenomes</taxon>
        <taxon>ecological metagenomes</taxon>
    </lineage>
</organism>
<protein>
    <recommendedName>
        <fullName evidence="3">DUF11 domain-containing protein</fullName>
    </recommendedName>
</protein>
<evidence type="ECO:0000256" key="1">
    <source>
        <dbReference type="SAM" id="Phobius"/>
    </source>
</evidence>
<evidence type="ECO:0008006" key="3">
    <source>
        <dbReference type="Google" id="ProtNLM"/>
    </source>
</evidence>
<evidence type="ECO:0000313" key="2">
    <source>
        <dbReference type="EMBL" id="GAF70587.1"/>
    </source>
</evidence>